<proteinExistence type="predicted"/>
<evidence type="ECO:0000313" key="1">
    <source>
        <dbReference type="EMBL" id="RIE16943.1"/>
    </source>
</evidence>
<gene>
    <name evidence="1" type="ORF">SMC1_03820</name>
</gene>
<protein>
    <submittedName>
        <fullName evidence="1">DUF2290 domain-containing protein</fullName>
    </submittedName>
</protein>
<dbReference type="Pfam" id="PF10053">
    <property type="entry name" value="DUF2290"/>
    <property type="match status" value="1"/>
</dbReference>
<dbReference type="InterPro" id="IPR018742">
    <property type="entry name" value="DUF2290"/>
</dbReference>
<keyword evidence="2" id="KW-1185">Reference proteome</keyword>
<sequence length="224" mass="26233">MLTARHIQKQILQLTGELLETGLCDSLNFPVYQAHEGNVEEIGISNSDNSIFLKSIPYFEMFREATERKIYNVQMIDGALILMQYRFRKSALIAHRLSYLPSPDLDAFQNEPEVYLEDELYAEVVDRRIVCVPIRFDFDNNVTVCKPIEHPVSHLTLGQFKNCRIPITAALTPYQFMSFIVTNFYHTAFTKYNSHFLVCKEGFEPSIFDEEREMMHFRTPEYKH</sequence>
<reference evidence="1 2" key="1">
    <citation type="submission" date="2018-09" db="EMBL/GenBank/DDBJ databases">
        <title>Discovery and Ecogenomic Context for Candidatus Cryosericales, a Global Caldiserica Order Active in Thawing Permafrost.</title>
        <authorList>
            <person name="Martinez M.A."/>
            <person name="Woodcroft B.J."/>
            <person name="Ignacio Espinoza J.C."/>
            <person name="Zayed A."/>
            <person name="Singleton C.M."/>
            <person name="Boyd J."/>
            <person name="Li Y.-F."/>
            <person name="Purvine S."/>
            <person name="Maughan H."/>
            <person name="Hodgkins S.B."/>
            <person name="Anderson D."/>
            <person name="Sederholm M."/>
            <person name="Temperton B."/>
            <person name="Saleska S.R."/>
            <person name="Tyson G.W."/>
            <person name="Rich V.I."/>
        </authorList>
    </citation>
    <scope>NUCLEOTIDE SEQUENCE [LARGE SCALE GENOMIC DNA]</scope>
    <source>
        <strain evidence="1 2">SMC1</strain>
    </source>
</reference>
<dbReference type="Proteomes" id="UP000266113">
    <property type="component" value="Unassembled WGS sequence"/>
</dbReference>
<dbReference type="AlphaFoldDB" id="A0A398DS02"/>
<dbReference type="RefSeq" id="WP_119085479.1">
    <property type="nucleotide sequence ID" value="NZ_QXIY01000016.1"/>
</dbReference>
<name>A0A398DS02_9BACT</name>
<dbReference type="EMBL" id="QXIY01000016">
    <property type="protein sequence ID" value="RIE16943.1"/>
    <property type="molecule type" value="Genomic_DNA"/>
</dbReference>
<accession>A0A398DS02</accession>
<evidence type="ECO:0000313" key="2">
    <source>
        <dbReference type="Proteomes" id="UP000266113"/>
    </source>
</evidence>
<organism evidence="1 2">
    <name type="scientific">Candidatus Cryosericum septentrionale</name>
    <dbReference type="NCBI Taxonomy" id="2290913"/>
    <lineage>
        <taxon>Bacteria</taxon>
        <taxon>Pseudomonadati</taxon>
        <taxon>Caldisericota/Cryosericota group</taxon>
        <taxon>Candidatus Cryosericota</taxon>
        <taxon>Candidatus Cryosericia</taxon>
        <taxon>Candidatus Cryosericales</taxon>
        <taxon>Candidatus Cryosericaceae</taxon>
        <taxon>Candidatus Cryosericum</taxon>
    </lineage>
</organism>
<dbReference type="OrthoDB" id="5190544at2"/>
<comment type="caution">
    <text evidence="1">The sequence shown here is derived from an EMBL/GenBank/DDBJ whole genome shotgun (WGS) entry which is preliminary data.</text>
</comment>